<dbReference type="PANTHER" id="PTHR14187:SF5">
    <property type="entry name" value="HEAT SHOCK 70 KDA PROTEIN 12A"/>
    <property type="match status" value="1"/>
</dbReference>
<dbReference type="AlphaFoldDB" id="A0A9P9WE40"/>
<dbReference type="Proteomes" id="UP000829685">
    <property type="component" value="Unassembled WGS sequence"/>
</dbReference>
<comment type="caution">
    <text evidence="1">The sequence shown here is derived from an EMBL/GenBank/DDBJ whole genome shotgun (WGS) entry which is preliminary data.</text>
</comment>
<evidence type="ECO:0000313" key="1">
    <source>
        <dbReference type="EMBL" id="KAI1859057.1"/>
    </source>
</evidence>
<evidence type="ECO:0000313" key="2">
    <source>
        <dbReference type="Proteomes" id="UP000829685"/>
    </source>
</evidence>
<accession>A0A9P9WE40</accession>
<dbReference type="PANTHER" id="PTHR14187">
    <property type="entry name" value="ALPHA KINASE/ELONGATION FACTOR 2 KINASE"/>
    <property type="match status" value="1"/>
</dbReference>
<protein>
    <submittedName>
        <fullName evidence="1">Uncharacterized protein</fullName>
    </submittedName>
</protein>
<organism evidence="1 2">
    <name type="scientific">Neoarthrinium moseri</name>
    <dbReference type="NCBI Taxonomy" id="1658444"/>
    <lineage>
        <taxon>Eukaryota</taxon>
        <taxon>Fungi</taxon>
        <taxon>Dikarya</taxon>
        <taxon>Ascomycota</taxon>
        <taxon>Pezizomycotina</taxon>
        <taxon>Sordariomycetes</taxon>
        <taxon>Xylariomycetidae</taxon>
        <taxon>Amphisphaeriales</taxon>
        <taxon>Apiosporaceae</taxon>
        <taxon>Neoarthrinium</taxon>
    </lineage>
</organism>
<dbReference type="InterPro" id="IPR043129">
    <property type="entry name" value="ATPase_NBD"/>
</dbReference>
<dbReference type="CDD" id="cd10170">
    <property type="entry name" value="ASKHA_NBD_HSP70"/>
    <property type="match status" value="1"/>
</dbReference>
<gene>
    <name evidence="1" type="ORF">JX265_010534</name>
</gene>
<sequence>MALVYALAQCLRVTELVQQPSSARNICQRAFGIGHQHPLLHHDLRLSVLFAINCLLNECWVNCTKLLQVPARLSSAALVIQTYGNGSYPDRVDYIKEWPSSPSNHSGLVSSKVPTRIREDGNNEIEWGFQIRMNAEDVDPDDIVVWFKLGLDADQIPEEETSQHGLKVGQTFVVVNAGDGTVDLISYTIKSLAPLLEVSVTSPGSGLGEEDGFDNDIVHRAQERLNSLIKRQFAMSSLPHGSWTFPCALATNKELGIRVGCMTVKATDIYIIYESVITQIVKLVNDQIGASDVPVYAIILVGGFGSSMHLQQRLKLAFSDRSGMKVLQSIHAWEAVVRGAVFKGLAQVNPQRSTVIKTRDQAARKDYGTELSLTYDHSIHQSILNKRYWDGYDGHFRVDAVEWFIKRGNYVSKTTPYRKSFSQTSIVDYGHKVEWHHDYNCSEYDGFVADPVKFRSPAWILISLVDSTCRRTLDISQPIGVAFRPELQFRAKPNGYWPGSVLSLRDDTPVGRLLLHVRRPEAEDSQHPHVDVCSVAHDFNGIKPLTDTFTSFLIQAADFPFARFLEPKPYSLRKRQMGPKNSHASENHLAWSAGFLCPTFDFLSTSNSHLQQIVLGQIPDLTRNRYVKSLSQAQLGNINICGVGWMHPLAVTACLLFENPWIGKILICCSTHREVANVAVAVDRTTKFSINQYNHSQHEAVRKPYFTIVRARKHEVEVDQVIKMIENHGKDRSCWVNPGDITQEWLEDHELSAAVWVLKVIGYRGDQGQRLSWSLTSYDSPILLDIRQRFLADRSSSYVRDAIFENIAWRSLSEQHEKAVIVWEKQYTQGQAALADRLAKPVRIIGKLIEEIIFEAASTLCATPGGATSDGLIDFTLGVTKATLIGDAGRLTVSELITVWHDARPLVQVGSFLVKPYVNTLTEKEKNGKNYVNMFAQCLYQSSLEKFVKLGFPSFPAERFD</sequence>
<name>A0A9P9WE40_9PEZI</name>
<dbReference type="EMBL" id="JAFIMR010000035">
    <property type="protein sequence ID" value="KAI1859057.1"/>
    <property type="molecule type" value="Genomic_DNA"/>
</dbReference>
<reference evidence="1" key="1">
    <citation type="submission" date="2021-03" db="EMBL/GenBank/DDBJ databases">
        <title>Revisited historic fungal species revealed as producer of novel bioactive compounds through whole genome sequencing and comparative genomics.</title>
        <authorList>
            <person name="Vignolle G.A."/>
            <person name="Hochenegger N."/>
            <person name="Mach R.L."/>
            <person name="Mach-Aigner A.R."/>
            <person name="Javad Rahimi M."/>
            <person name="Salim K.A."/>
            <person name="Chan C.M."/>
            <person name="Lim L.B.L."/>
            <person name="Cai F."/>
            <person name="Druzhinina I.S."/>
            <person name="U'Ren J.M."/>
            <person name="Derntl C."/>
        </authorList>
    </citation>
    <scope>NUCLEOTIDE SEQUENCE</scope>
    <source>
        <strain evidence="1">TUCIM 5799</strain>
    </source>
</reference>
<dbReference type="SUPFAM" id="SSF53067">
    <property type="entry name" value="Actin-like ATPase domain"/>
    <property type="match status" value="1"/>
</dbReference>
<proteinExistence type="predicted"/>
<keyword evidence="2" id="KW-1185">Reference proteome</keyword>